<feature type="domain" description="Sm" evidence="6">
    <location>
        <begin position="1"/>
        <end position="81"/>
    </location>
</feature>
<dbReference type="PROSITE" id="PS52002">
    <property type="entry name" value="SM"/>
    <property type="match status" value="1"/>
</dbReference>
<dbReference type="PANTHER" id="PTHR13586">
    <property type="entry name" value="SCD6 PROTEIN-RELATED"/>
    <property type="match status" value="1"/>
</dbReference>
<evidence type="ECO:0000259" key="6">
    <source>
        <dbReference type="PROSITE" id="PS52002"/>
    </source>
</evidence>
<comment type="similarity">
    <text evidence="1">Belongs to the LSM14 family.</text>
</comment>
<dbReference type="PROSITE" id="PS51513">
    <property type="entry name" value="FFD"/>
    <property type="match status" value="1"/>
</dbReference>
<dbReference type="InterPro" id="IPR025762">
    <property type="entry name" value="DFDF"/>
</dbReference>
<feature type="compositionally biased region" description="Pro residues" evidence="3">
    <location>
        <begin position="128"/>
        <end position="138"/>
    </location>
</feature>
<feature type="compositionally biased region" description="Basic and acidic residues" evidence="3">
    <location>
        <begin position="333"/>
        <end position="354"/>
    </location>
</feature>
<dbReference type="InterPro" id="IPR019050">
    <property type="entry name" value="FDF_dom"/>
</dbReference>
<evidence type="ECO:0000256" key="3">
    <source>
        <dbReference type="SAM" id="MobiDB-lite"/>
    </source>
</evidence>
<dbReference type="Pfam" id="PF12701">
    <property type="entry name" value="LSM14"/>
    <property type="match status" value="1"/>
</dbReference>
<feature type="compositionally biased region" description="Polar residues" evidence="3">
    <location>
        <begin position="382"/>
        <end position="393"/>
    </location>
</feature>
<dbReference type="SUPFAM" id="SSF50182">
    <property type="entry name" value="Sm-like ribonucleoproteins"/>
    <property type="match status" value="1"/>
</dbReference>
<dbReference type="Pfam" id="PF09532">
    <property type="entry name" value="FDF"/>
    <property type="match status" value="1"/>
</dbReference>
<feature type="compositionally biased region" description="Gly residues" evidence="3">
    <location>
        <begin position="424"/>
        <end position="446"/>
    </location>
</feature>
<evidence type="ECO:0000256" key="1">
    <source>
        <dbReference type="ARBA" id="ARBA00010415"/>
    </source>
</evidence>
<protein>
    <submittedName>
        <fullName evidence="7">Uncharacterized protein</fullName>
    </submittedName>
</protein>
<feature type="region of interest" description="Disordered" evidence="3">
    <location>
        <begin position="103"/>
        <end position="122"/>
    </location>
</feature>
<feature type="compositionally biased region" description="Low complexity" evidence="3">
    <location>
        <begin position="279"/>
        <end position="289"/>
    </location>
</feature>
<reference evidence="7 8" key="1">
    <citation type="submission" date="2024-02" db="EMBL/GenBank/DDBJ databases">
        <authorList>
            <person name="Daric V."/>
            <person name="Darras S."/>
        </authorList>
    </citation>
    <scope>NUCLEOTIDE SEQUENCE [LARGE SCALE GENOMIC DNA]</scope>
</reference>
<dbReference type="PANTHER" id="PTHR13586:SF0">
    <property type="entry name" value="TRAILER HITCH, ISOFORM H"/>
    <property type="match status" value="1"/>
</dbReference>
<proteinExistence type="inferred from homology"/>
<feature type="compositionally biased region" description="Polar residues" evidence="3">
    <location>
        <begin position="186"/>
        <end position="205"/>
    </location>
</feature>
<evidence type="ECO:0000259" key="4">
    <source>
        <dbReference type="PROSITE" id="PS51512"/>
    </source>
</evidence>
<dbReference type="InterPro" id="IPR047575">
    <property type="entry name" value="Sm"/>
</dbReference>
<sequence length="515" mass="57813">MSSESPYIGSKISLISKAKIRYEGVLYTIDTENATVALSKVRSFGTEDRECDRPVAPREEVYEYIIFRGTDIEDLTVCEPPKPTPSPSATSLPQDPAIVQSVVTSQPSVQPPLPPFAGGLPYGQMPPSSYPFMPPPRLPYQTMAPGQPLDAQSKPPNAQSTLHTSSQASSARGEKAASPVSLGRMSPTSEQGVQADSPSASPLEHSQQRPSHESNNYYNNRNRNEGGVHNFHYSDHDSRRGRGGYRQHSGYDNRGRNGEQGNRGRGQRRNYYRGQYDHQSQSYRGQRTQRGGRRYTPRNDPLRFDGDFDFEGSNAQFNKEDIAKELMEKLKITSNVAKEENEVKDGTTEEKVDSGLDSGHSNETAEDSDGEDSTYYDKSKSFFDSITCETNNPRGERMSWTEERKRNNETFGTPWRSRGRGYRGNRGGGYRGGRGQYRGRGRGGYDGNRRNNYYSRGDQDYNQSDNRNDDGYRRGGYRGGGNRGQSKGRRWVNYEYKYEKSHSEKQSSDPTAVAS</sequence>
<keyword evidence="8" id="KW-1185">Reference proteome</keyword>
<dbReference type="InterPro" id="IPR025609">
    <property type="entry name" value="Lsm14-like_N"/>
</dbReference>
<feature type="domain" description="FFD box profile" evidence="5">
    <location>
        <begin position="374"/>
        <end position="390"/>
    </location>
</feature>
<name>A0ABP0GX60_CLALP</name>
<organism evidence="7 8">
    <name type="scientific">Clavelina lepadiformis</name>
    <name type="common">Light-bulb sea squirt</name>
    <name type="synonym">Ascidia lepadiformis</name>
    <dbReference type="NCBI Taxonomy" id="159417"/>
    <lineage>
        <taxon>Eukaryota</taxon>
        <taxon>Metazoa</taxon>
        <taxon>Chordata</taxon>
        <taxon>Tunicata</taxon>
        <taxon>Ascidiacea</taxon>
        <taxon>Aplousobranchia</taxon>
        <taxon>Clavelinidae</taxon>
        <taxon>Clavelina</taxon>
    </lineage>
</organism>
<dbReference type="PROSITE" id="PS51512">
    <property type="entry name" value="DFDF"/>
    <property type="match status" value="1"/>
</dbReference>
<feature type="compositionally biased region" description="Basic and acidic residues" evidence="3">
    <location>
        <begin position="222"/>
        <end position="240"/>
    </location>
</feature>
<gene>
    <name evidence="7" type="ORF">CVLEPA_LOCUS29496</name>
</gene>
<feature type="short sequence motif" description="FFD box" evidence="2">
    <location>
        <begin position="374"/>
        <end position="390"/>
    </location>
</feature>
<dbReference type="SMART" id="SM01199">
    <property type="entry name" value="FDF"/>
    <property type="match status" value="1"/>
</dbReference>
<feature type="region of interest" description="Disordered" evidence="3">
    <location>
        <begin position="127"/>
        <end position="313"/>
    </location>
</feature>
<dbReference type="CDD" id="cd01736">
    <property type="entry name" value="LSm14_N"/>
    <property type="match status" value="1"/>
</dbReference>
<dbReference type="SMART" id="SM01271">
    <property type="entry name" value="LSM14"/>
    <property type="match status" value="1"/>
</dbReference>
<feature type="compositionally biased region" description="Acidic residues" evidence="3">
    <location>
        <begin position="364"/>
        <end position="374"/>
    </location>
</feature>
<dbReference type="InterPro" id="IPR025761">
    <property type="entry name" value="FFD_box"/>
</dbReference>
<evidence type="ECO:0000313" key="8">
    <source>
        <dbReference type="Proteomes" id="UP001642483"/>
    </source>
</evidence>
<evidence type="ECO:0000313" key="7">
    <source>
        <dbReference type="EMBL" id="CAK8696337.1"/>
    </source>
</evidence>
<accession>A0ABP0GX60</accession>
<comment type="caution">
    <text evidence="7">The sequence shown here is derived from an EMBL/GenBank/DDBJ whole genome shotgun (WGS) entry which is preliminary data.</text>
</comment>
<feature type="compositionally biased region" description="Basic and acidic residues" evidence="3">
    <location>
        <begin position="394"/>
        <end position="408"/>
    </location>
</feature>
<feature type="compositionally biased region" description="Polar residues" evidence="3">
    <location>
        <begin position="154"/>
        <end position="170"/>
    </location>
</feature>
<dbReference type="Gene3D" id="2.30.30.100">
    <property type="match status" value="1"/>
</dbReference>
<feature type="domain" description="DFDF" evidence="4">
    <location>
        <begin position="296"/>
        <end position="332"/>
    </location>
</feature>
<evidence type="ECO:0000259" key="5">
    <source>
        <dbReference type="PROSITE" id="PS51513"/>
    </source>
</evidence>
<dbReference type="InterPro" id="IPR010920">
    <property type="entry name" value="LSM_dom_sf"/>
</dbReference>
<dbReference type="Proteomes" id="UP001642483">
    <property type="component" value="Unassembled WGS sequence"/>
</dbReference>
<evidence type="ECO:0000256" key="2">
    <source>
        <dbReference type="PROSITE-ProRule" id="PRU00846"/>
    </source>
</evidence>
<dbReference type="EMBL" id="CAWYQH010000152">
    <property type="protein sequence ID" value="CAK8696337.1"/>
    <property type="molecule type" value="Genomic_DNA"/>
</dbReference>
<feature type="region of interest" description="Disordered" evidence="3">
    <location>
        <begin position="333"/>
        <end position="491"/>
    </location>
</feature>